<gene>
    <name evidence="2" type="ORF">O181_133606</name>
</gene>
<keyword evidence="3" id="KW-1185">Reference proteome</keyword>
<name>A0A9Q3L854_9BASI</name>
<sequence length="104" mass="11583">MPVSVANTWATMVSKNTKMSKISTKQEKGTDLKTKPPTSQMLKEFKPATLVIRTPPGFTDLDNLSANTVTETINGILWNMGAFGNMGNSMFTIKRFKDLYLYSI</sequence>
<accession>A0A9Q3L854</accession>
<protein>
    <submittedName>
        <fullName evidence="2">Uncharacterized protein</fullName>
    </submittedName>
</protein>
<feature type="compositionally biased region" description="Basic and acidic residues" evidence="1">
    <location>
        <begin position="24"/>
        <end position="34"/>
    </location>
</feature>
<feature type="region of interest" description="Disordered" evidence="1">
    <location>
        <begin position="19"/>
        <end position="39"/>
    </location>
</feature>
<evidence type="ECO:0000256" key="1">
    <source>
        <dbReference type="SAM" id="MobiDB-lite"/>
    </source>
</evidence>
<comment type="caution">
    <text evidence="2">The sequence shown here is derived from an EMBL/GenBank/DDBJ whole genome shotgun (WGS) entry which is preliminary data.</text>
</comment>
<proteinExistence type="predicted"/>
<dbReference type="EMBL" id="AVOT02157239">
    <property type="protein sequence ID" value="MBW0593891.1"/>
    <property type="molecule type" value="Genomic_DNA"/>
</dbReference>
<reference evidence="2" key="1">
    <citation type="submission" date="2021-03" db="EMBL/GenBank/DDBJ databases">
        <title>Draft genome sequence of rust myrtle Austropuccinia psidii MF-1, a brazilian biotype.</title>
        <authorList>
            <person name="Quecine M.C."/>
            <person name="Pachon D.M.R."/>
            <person name="Bonatelli M.L."/>
            <person name="Correr F.H."/>
            <person name="Franceschini L.M."/>
            <person name="Leite T.F."/>
            <person name="Margarido G.R.A."/>
            <person name="Almeida C.A."/>
            <person name="Ferrarezi J.A."/>
            <person name="Labate C.A."/>
        </authorList>
    </citation>
    <scope>NUCLEOTIDE SEQUENCE</scope>
    <source>
        <strain evidence="2">MF-1</strain>
    </source>
</reference>
<evidence type="ECO:0000313" key="3">
    <source>
        <dbReference type="Proteomes" id="UP000765509"/>
    </source>
</evidence>
<organism evidence="2 3">
    <name type="scientific">Austropuccinia psidii MF-1</name>
    <dbReference type="NCBI Taxonomy" id="1389203"/>
    <lineage>
        <taxon>Eukaryota</taxon>
        <taxon>Fungi</taxon>
        <taxon>Dikarya</taxon>
        <taxon>Basidiomycota</taxon>
        <taxon>Pucciniomycotina</taxon>
        <taxon>Pucciniomycetes</taxon>
        <taxon>Pucciniales</taxon>
        <taxon>Sphaerophragmiaceae</taxon>
        <taxon>Austropuccinia</taxon>
    </lineage>
</organism>
<dbReference type="Proteomes" id="UP000765509">
    <property type="component" value="Unassembled WGS sequence"/>
</dbReference>
<dbReference type="AlphaFoldDB" id="A0A9Q3L854"/>
<evidence type="ECO:0000313" key="2">
    <source>
        <dbReference type="EMBL" id="MBW0593891.1"/>
    </source>
</evidence>